<comment type="caution">
    <text evidence="2">The sequence shown here is derived from an EMBL/GenBank/DDBJ whole genome shotgun (WGS) entry which is preliminary data.</text>
</comment>
<dbReference type="Proteomes" id="UP000214646">
    <property type="component" value="Unassembled WGS sequence"/>
</dbReference>
<evidence type="ECO:0000256" key="1">
    <source>
        <dbReference type="SAM" id="Phobius"/>
    </source>
</evidence>
<evidence type="ECO:0000313" key="3">
    <source>
        <dbReference type="Proteomes" id="UP000214646"/>
    </source>
</evidence>
<sequence length="177" mass="18963">MQPALIVLLCVAGAVVYGVLHDQVTARVCVEYFTIGHDPNVIPTDDPTLLGLGWGILATWWVGLILGLALAVAARAGRRPKRSARSLVRPLIYLLVIMGFLAAVSGTAGYMLAKSHAITLPGPLAEAVPPAKHAGFLACFFAHTASYWVGFVGGGIQIAVVWASRKWLRPEKPRQTR</sequence>
<name>A0A225DMZ0_9BACT</name>
<organism evidence="2 3">
    <name type="scientific">Fimbriiglobus ruber</name>
    <dbReference type="NCBI Taxonomy" id="1908690"/>
    <lineage>
        <taxon>Bacteria</taxon>
        <taxon>Pseudomonadati</taxon>
        <taxon>Planctomycetota</taxon>
        <taxon>Planctomycetia</taxon>
        <taxon>Gemmatales</taxon>
        <taxon>Gemmataceae</taxon>
        <taxon>Fimbriiglobus</taxon>
    </lineage>
</organism>
<dbReference type="RefSeq" id="WP_088257449.1">
    <property type="nucleotide sequence ID" value="NZ_NIDE01000014.1"/>
</dbReference>
<feature type="transmembrane region" description="Helical" evidence="1">
    <location>
        <begin position="133"/>
        <end position="162"/>
    </location>
</feature>
<dbReference type="EMBL" id="NIDE01000014">
    <property type="protein sequence ID" value="OWK37557.1"/>
    <property type="molecule type" value="Genomic_DNA"/>
</dbReference>
<keyword evidence="1" id="KW-0472">Membrane</keyword>
<keyword evidence="3" id="KW-1185">Reference proteome</keyword>
<dbReference type="AlphaFoldDB" id="A0A225DMZ0"/>
<protein>
    <submittedName>
        <fullName evidence="2">Uncharacterized protein</fullName>
    </submittedName>
</protein>
<keyword evidence="1" id="KW-0812">Transmembrane</keyword>
<evidence type="ECO:0000313" key="2">
    <source>
        <dbReference type="EMBL" id="OWK37557.1"/>
    </source>
</evidence>
<keyword evidence="1" id="KW-1133">Transmembrane helix</keyword>
<accession>A0A225DMZ0</accession>
<feature type="transmembrane region" description="Helical" evidence="1">
    <location>
        <begin position="91"/>
        <end position="113"/>
    </location>
</feature>
<gene>
    <name evidence="2" type="ORF">FRUB_06677</name>
</gene>
<feature type="transmembrane region" description="Helical" evidence="1">
    <location>
        <begin position="50"/>
        <end position="71"/>
    </location>
</feature>
<dbReference type="OrthoDB" id="6199135at2"/>
<reference evidence="3" key="1">
    <citation type="submission" date="2017-06" db="EMBL/GenBank/DDBJ databases">
        <title>Genome analysis of Fimbriiglobus ruber SP5, the first member of the order Planctomycetales with confirmed chitinolytic capability.</title>
        <authorList>
            <person name="Ravin N.V."/>
            <person name="Rakitin A.L."/>
            <person name="Ivanova A.A."/>
            <person name="Beletsky A.V."/>
            <person name="Kulichevskaya I.S."/>
            <person name="Mardanov A.V."/>
            <person name="Dedysh S.N."/>
        </authorList>
    </citation>
    <scope>NUCLEOTIDE SEQUENCE [LARGE SCALE GENOMIC DNA]</scope>
    <source>
        <strain evidence="3">SP5</strain>
    </source>
</reference>
<proteinExistence type="predicted"/>